<reference evidence="8" key="1">
    <citation type="submission" date="2016-10" db="EMBL/GenBank/DDBJ databases">
        <authorList>
            <person name="Varghese N."/>
            <person name="Submissions S."/>
        </authorList>
    </citation>
    <scope>NUCLEOTIDE SEQUENCE [LARGE SCALE GENOMIC DNA]</scope>
    <source>
        <strain evidence="8">DSM 18579</strain>
    </source>
</reference>
<dbReference type="SUPFAM" id="SSF64397">
    <property type="entry name" value="Hsp33 domain"/>
    <property type="match status" value="1"/>
</dbReference>
<dbReference type="NCBIfam" id="NF001033">
    <property type="entry name" value="PRK00114.1"/>
    <property type="match status" value="1"/>
</dbReference>
<evidence type="ECO:0000256" key="4">
    <source>
        <dbReference type="ARBA" id="ARBA00023186"/>
    </source>
</evidence>
<keyword evidence="1 6" id="KW-0963">Cytoplasm</keyword>
<comment type="similarity">
    <text evidence="6">Belongs to the HSP33 family.</text>
</comment>
<dbReference type="PIRSF" id="PIRSF005261">
    <property type="entry name" value="Heat_shock_Hsp33"/>
    <property type="match status" value="1"/>
</dbReference>
<comment type="subcellular location">
    <subcellularLocation>
        <location evidence="6">Cytoplasm</location>
    </subcellularLocation>
</comment>
<feature type="disulfide bond" description="Redox-active" evidence="6">
    <location>
        <begin position="241"/>
        <end position="243"/>
    </location>
</feature>
<name>A0A1H9Y442_9GAMM</name>
<dbReference type="RefSeq" id="WP_245710982.1">
    <property type="nucleotide sequence ID" value="NZ_FOHV01000001.1"/>
</dbReference>
<dbReference type="Gene3D" id="1.10.287.480">
    <property type="entry name" value="helix hairpin bin"/>
    <property type="match status" value="1"/>
</dbReference>
<evidence type="ECO:0000256" key="1">
    <source>
        <dbReference type="ARBA" id="ARBA00022490"/>
    </source>
</evidence>
<dbReference type="STRING" id="1123402.SAMN02583745_00019"/>
<dbReference type="InterPro" id="IPR016153">
    <property type="entry name" value="Heat_shock_Hsp33_N"/>
</dbReference>
<dbReference type="GO" id="GO:0051082">
    <property type="term" value="F:unfolded protein binding"/>
    <property type="evidence" value="ECO:0007669"/>
    <property type="project" value="UniProtKB-UniRule"/>
</dbReference>
<dbReference type="EMBL" id="FOHV01000001">
    <property type="protein sequence ID" value="SES63107.1"/>
    <property type="molecule type" value="Genomic_DNA"/>
</dbReference>
<comment type="PTM">
    <text evidence="6">Under oxidizing conditions two disulfide bonds are formed involving the reactive cysteines. Under reducing conditions zinc is bound to the reactive cysteines and the protein is inactive.</text>
</comment>
<dbReference type="CDD" id="cd00498">
    <property type="entry name" value="Hsp33"/>
    <property type="match status" value="1"/>
</dbReference>
<dbReference type="GO" id="GO:0042026">
    <property type="term" value="P:protein refolding"/>
    <property type="evidence" value="ECO:0007669"/>
    <property type="project" value="TreeGrafter"/>
</dbReference>
<comment type="function">
    <text evidence="6">Redox regulated molecular chaperone. Protects both thermally unfolding and oxidatively damaged proteins from irreversible aggregation. Plays an important role in the bacterial defense system toward oxidative stress.</text>
</comment>
<dbReference type="Proteomes" id="UP000242642">
    <property type="component" value="Unassembled WGS sequence"/>
</dbReference>
<sequence>MSQDLMLQSQKTDQLYRFLFDEHAARGELVTVTHTLNAMLEHHNYPVAIQKLLGELVVATSLLTATLKFEGDITVQLQGDGPISMLVINGNNHQQMRGTVKYDESIAFLPESNIETLFGRGYIVITVMPKDGERYQGIVELEGHSIASCLERYFTQSEQLETRLFLFSQMHEGVMHAAGMFLQVMPGQVEKDEYFFDSITQLTHTIKAEELFNLPVEEILNRLYHEEIVRLYDPQPVSFFCHCSEEKCYSAMATLGDEEIESLLNEQKLVTFNCDFCGKAYEFDADMINTALKRNLTN</sequence>
<dbReference type="SUPFAM" id="SSF118352">
    <property type="entry name" value="HSP33 redox switch-like"/>
    <property type="match status" value="1"/>
</dbReference>
<dbReference type="GO" id="GO:0044183">
    <property type="term" value="F:protein folding chaperone"/>
    <property type="evidence" value="ECO:0007669"/>
    <property type="project" value="TreeGrafter"/>
</dbReference>
<keyword evidence="5 6" id="KW-0676">Redox-active center</keyword>
<proteinExistence type="inferred from homology"/>
<keyword evidence="2 6" id="KW-0862">Zinc</keyword>
<dbReference type="InterPro" id="IPR023212">
    <property type="entry name" value="Hsp33_helix_hairpin_bin_dom_sf"/>
</dbReference>
<evidence type="ECO:0000256" key="6">
    <source>
        <dbReference type="HAMAP-Rule" id="MF_00117"/>
    </source>
</evidence>
<evidence type="ECO:0000256" key="3">
    <source>
        <dbReference type="ARBA" id="ARBA00023157"/>
    </source>
</evidence>
<accession>A0A1H9Y442</accession>
<protein>
    <recommendedName>
        <fullName evidence="6">33 kDa chaperonin</fullName>
    </recommendedName>
    <alternativeName>
        <fullName evidence="6">Heat shock protein 33 homolog</fullName>
        <shortName evidence="6">HSP33</shortName>
    </alternativeName>
</protein>
<dbReference type="AlphaFoldDB" id="A0A1H9Y442"/>
<evidence type="ECO:0000256" key="2">
    <source>
        <dbReference type="ARBA" id="ARBA00022833"/>
    </source>
</evidence>
<dbReference type="Gene3D" id="3.90.1280.10">
    <property type="entry name" value="HSP33 redox switch-like"/>
    <property type="match status" value="1"/>
</dbReference>
<gene>
    <name evidence="6" type="primary">hslO</name>
    <name evidence="7" type="ORF">SAMN02583745_00019</name>
</gene>
<dbReference type="GO" id="GO:0005737">
    <property type="term" value="C:cytoplasm"/>
    <property type="evidence" value="ECO:0007669"/>
    <property type="project" value="UniProtKB-SubCell"/>
</dbReference>
<dbReference type="HAMAP" id="MF_00117">
    <property type="entry name" value="HslO"/>
    <property type="match status" value="1"/>
</dbReference>
<dbReference type="InterPro" id="IPR000397">
    <property type="entry name" value="Heat_shock_Hsp33"/>
</dbReference>
<dbReference type="PANTHER" id="PTHR30111:SF1">
    <property type="entry name" value="33 KDA CHAPERONIN"/>
    <property type="match status" value="1"/>
</dbReference>
<evidence type="ECO:0000313" key="7">
    <source>
        <dbReference type="EMBL" id="SES63107.1"/>
    </source>
</evidence>
<dbReference type="Gene3D" id="3.55.30.10">
    <property type="entry name" value="Hsp33 domain"/>
    <property type="match status" value="1"/>
</dbReference>
<keyword evidence="4 6" id="KW-0143">Chaperone</keyword>
<feature type="disulfide bond" description="Redox-active" evidence="6">
    <location>
        <begin position="274"/>
        <end position="277"/>
    </location>
</feature>
<organism evidence="7 8">
    <name type="scientific">Thorsellia anophelis DSM 18579</name>
    <dbReference type="NCBI Taxonomy" id="1123402"/>
    <lineage>
        <taxon>Bacteria</taxon>
        <taxon>Pseudomonadati</taxon>
        <taxon>Pseudomonadota</taxon>
        <taxon>Gammaproteobacteria</taxon>
        <taxon>Enterobacterales</taxon>
        <taxon>Thorselliaceae</taxon>
        <taxon>Thorsellia</taxon>
    </lineage>
</organism>
<dbReference type="Pfam" id="PF01430">
    <property type="entry name" value="HSP33"/>
    <property type="match status" value="1"/>
</dbReference>
<dbReference type="InterPro" id="IPR016154">
    <property type="entry name" value="Heat_shock_Hsp33_C"/>
</dbReference>
<evidence type="ECO:0000256" key="5">
    <source>
        <dbReference type="ARBA" id="ARBA00023284"/>
    </source>
</evidence>
<keyword evidence="8" id="KW-1185">Reference proteome</keyword>
<keyword evidence="3 6" id="KW-1015">Disulfide bond</keyword>
<evidence type="ECO:0000313" key="8">
    <source>
        <dbReference type="Proteomes" id="UP000242642"/>
    </source>
</evidence>
<dbReference type="PANTHER" id="PTHR30111">
    <property type="entry name" value="33 KDA CHAPERONIN"/>
    <property type="match status" value="1"/>
</dbReference>